<dbReference type="GO" id="GO:0003676">
    <property type="term" value="F:nucleic acid binding"/>
    <property type="evidence" value="ECO:0007669"/>
    <property type="project" value="InterPro"/>
</dbReference>
<evidence type="ECO:0000313" key="1">
    <source>
        <dbReference type="EMBL" id="CAI6361818.1"/>
    </source>
</evidence>
<dbReference type="PANTHER" id="PTHR37984:SF5">
    <property type="entry name" value="PROTEIN NYNRIN-LIKE"/>
    <property type="match status" value="1"/>
</dbReference>
<dbReference type="Gene3D" id="3.30.420.10">
    <property type="entry name" value="Ribonuclease H-like superfamily/Ribonuclease H"/>
    <property type="match status" value="1"/>
</dbReference>
<protein>
    <recommendedName>
        <fullName evidence="3">Integrase catalytic domain-containing protein</fullName>
    </recommendedName>
</protein>
<keyword evidence="2" id="KW-1185">Reference proteome</keyword>
<dbReference type="InterPro" id="IPR012337">
    <property type="entry name" value="RNaseH-like_sf"/>
</dbReference>
<name>A0AAV0X1B9_9HEMI</name>
<accession>A0AAV0X1B9</accession>
<proteinExistence type="predicted"/>
<dbReference type="SUPFAM" id="SSF53098">
    <property type="entry name" value="Ribonuclease H-like"/>
    <property type="match status" value="1"/>
</dbReference>
<dbReference type="AlphaFoldDB" id="A0AAV0X1B9"/>
<evidence type="ECO:0008006" key="3">
    <source>
        <dbReference type="Google" id="ProtNLM"/>
    </source>
</evidence>
<comment type="caution">
    <text evidence="1">The sequence shown here is derived from an EMBL/GenBank/DDBJ whole genome shotgun (WGS) entry which is preliminary data.</text>
</comment>
<dbReference type="InterPro" id="IPR050951">
    <property type="entry name" value="Retrovirus_Pol_polyprotein"/>
</dbReference>
<gene>
    <name evidence="1" type="ORF">MEUPH1_LOCUS16960</name>
</gene>
<evidence type="ECO:0000313" key="2">
    <source>
        <dbReference type="Proteomes" id="UP001160148"/>
    </source>
</evidence>
<dbReference type="PANTHER" id="PTHR37984">
    <property type="entry name" value="PROTEIN CBG26694"/>
    <property type="match status" value="1"/>
</dbReference>
<dbReference type="EMBL" id="CARXXK010000003">
    <property type="protein sequence ID" value="CAI6361818.1"/>
    <property type="molecule type" value="Genomic_DNA"/>
</dbReference>
<organism evidence="1 2">
    <name type="scientific">Macrosiphum euphorbiae</name>
    <name type="common">potato aphid</name>
    <dbReference type="NCBI Taxonomy" id="13131"/>
    <lineage>
        <taxon>Eukaryota</taxon>
        <taxon>Metazoa</taxon>
        <taxon>Ecdysozoa</taxon>
        <taxon>Arthropoda</taxon>
        <taxon>Hexapoda</taxon>
        <taxon>Insecta</taxon>
        <taxon>Pterygota</taxon>
        <taxon>Neoptera</taxon>
        <taxon>Paraneoptera</taxon>
        <taxon>Hemiptera</taxon>
        <taxon>Sternorrhyncha</taxon>
        <taxon>Aphidomorpha</taxon>
        <taxon>Aphidoidea</taxon>
        <taxon>Aphididae</taxon>
        <taxon>Macrosiphini</taxon>
        <taxon>Macrosiphum</taxon>
    </lineage>
</organism>
<dbReference type="InterPro" id="IPR036397">
    <property type="entry name" value="RNaseH_sf"/>
</dbReference>
<reference evidence="1 2" key="1">
    <citation type="submission" date="2023-01" db="EMBL/GenBank/DDBJ databases">
        <authorList>
            <person name="Whitehead M."/>
        </authorList>
    </citation>
    <scope>NUCLEOTIDE SEQUENCE [LARGE SCALE GENOMIC DNA]</scope>
</reference>
<sequence length="202" mass="24043">MNGLKIKNLHTTIYHPESNPVERANREIGRLLRTYCHRQHTNWLRWLDNVEFWINNTTHTTTGYTPQYIMYGKSTPLSITKLVTFPEQQATEPEPDIVQIVMKRTKRQAQLRNKRKDRDKQFPKYEPGMKILVKEHRLSSAEDHETHKLFLLYHGPYQICEVHENNTVTVLNQTGQPRTYNYKNIKQYHEYEPPAQPTSDNQ</sequence>
<dbReference type="Proteomes" id="UP001160148">
    <property type="component" value="Unassembled WGS sequence"/>
</dbReference>